<evidence type="ECO:0000313" key="2">
    <source>
        <dbReference type="Proteomes" id="UP000007490"/>
    </source>
</evidence>
<evidence type="ECO:0000313" key="1">
    <source>
        <dbReference type="EMBL" id="ADZ10522.1"/>
    </source>
</evidence>
<reference evidence="2" key="1">
    <citation type="submission" date="2011-02" db="EMBL/GenBank/DDBJ databases">
        <title>Complete sequence of Methanobacterium sp. AL-21.</title>
        <authorList>
            <consortium name="US DOE Joint Genome Institute"/>
            <person name="Lucas S."/>
            <person name="Copeland A."/>
            <person name="Lapidus A."/>
            <person name="Cheng J.-F."/>
            <person name="Goodwin L."/>
            <person name="Pitluck S."/>
            <person name="Chertkov O."/>
            <person name="Detter J.C."/>
            <person name="Han C."/>
            <person name="Tapia R."/>
            <person name="Land M."/>
            <person name="Hauser L."/>
            <person name="Kyrpides N."/>
            <person name="Ivanova N."/>
            <person name="Mikhailova N."/>
            <person name="Pagani I."/>
            <person name="Cadillo-Quiroz H."/>
            <person name="Imachi H."/>
            <person name="Zinder S."/>
            <person name="Liu W."/>
            <person name="Woyke T."/>
        </authorList>
    </citation>
    <scope>NUCLEOTIDE SEQUENCE [LARGE SCALE GENOMIC DNA]</scope>
    <source>
        <strain evidence="2">AL-21</strain>
    </source>
</reference>
<dbReference type="EMBL" id="CP002551">
    <property type="protein sequence ID" value="ADZ10522.1"/>
    <property type="molecule type" value="Genomic_DNA"/>
</dbReference>
<dbReference type="AlphaFoldDB" id="F0T615"/>
<gene>
    <name evidence="1" type="ordered locus">Metbo_2308</name>
</gene>
<protein>
    <submittedName>
        <fullName evidence="1">Uncharacterized protein</fullName>
    </submittedName>
</protein>
<dbReference type="KEGG" id="mel:Metbo_2308"/>
<sequence length="118" mass="14104">MVRSLDPHIKNFDVVKYRTNLYKHLQKIDEIEYYNSKIRKTTSKPKRTTGNNFKSVEDQRILFRQILGVPVHEYPEKEYVMYNCPFHDHEDKNLLLALIKMDITVTDVVEKVIIGNFF</sequence>
<keyword evidence="2" id="KW-1185">Reference proteome</keyword>
<dbReference type="GeneID" id="68611115"/>
<proteinExistence type="predicted"/>
<dbReference type="eggNOG" id="arCOG14543">
    <property type="taxonomic scope" value="Archaea"/>
</dbReference>
<organism evidence="1 2">
    <name type="scientific">Methanobacterium lacus (strain AL-21)</name>
    <dbReference type="NCBI Taxonomy" id="877455"/>
    <lineage>
        <taxon>Archaea</taxon>
        <taxon>Methanobacteriati</taxon>
        <taxon>Methanobacteriota</taxon>
        <taxon>Methanomada group</taxon>
        <taxon>Methanobacteria</taxon>
        <taxon>Methanobacteriales</taxon>
        <taxon>Methanobacteriaceae</taxon>
        <taxon>Methanobacterium</taxon>
    </lineage>
</organism>
<dbReference type="HOGENOM" id="CLU_2067831_0_0_2"/>
<name>F0T615_METLA</name>
<accession>F0T615</accession>
<dbReference type="RefSeq" id="WP_013645873.1">
    <property type="nucleotide sequence ID" value="NC_015216.1"/>
</dbReference>
<dbReference type="Proteomes" id="UP000007490">
    <property type="component" value="Chromosome"/>
</dbReference>
<reference evidence="1 2" key="2">
    <citation type="journal article" date="2014" name="Int. J. Syst. Evol. Microbiol.">
        <title>Methanobacterium paludis sp. nov. and a novel strain of Methanobacterium lacus isolated from northern peatlands.</title>
        <authorList>
            <person name="Cadillo-Quiroz H."/>
            <person name="Brauer S.L."/>
            <person name="Goodson N."/>
            <person name="Yavitt J.B."/>
            <person name="Zinder S.H."/>
        </authorList>
    </citation>
    <scope>NUCLEOTIDE SEQUENCE [LARGE SCALE GENOMIC DNA]</scope>
    <source>
        <strain evidence="1 2">AL-21</strain>
    </source>
</reference>